<dbReference type="Gene3D" id="1.10.8.640">
    <property type="entry name" value="Cytochrome C biogenesis protein"/>
    <property type="match status" value="1"/>
</dbReference>
<feature type="signal peptide" evidence="7">
    <location>
        <begin position="1"/>
        <end position="20"/>
    </location>
</feature>
<dbReference type="InterPro" id="IPR038297">
    <property type="entry name" value="CcmH/CycL/NrfF/Ccl2_sf"/>
</dbReference>
<accession>A0ABV3Z640</accession>
<feature type="chain" id="PRO_5044981515" description="Cytochrome c-type biogenesis protein" evidence="7">
    <location>
        <begin position="21"/>
        <end position="152"/>
    </location>
</feature>
<dbReference type="PANTHER" id="PTHR47870:SF1">
    <property type="entry name" value="CYTOCHROME C-TYPE BIOGENESIS PROTEIN CCMH"/>
    <property type="match status" value="1"/>
</dbReference>
<evidence type="ECO:0000313" key="10">
    <source>
        <dbReference type="Proteomes" id="UP001560685"/>
    </source>
</evidence>
<dbReference type="InterPro" id="IPR005616">
    <property type="entry name" value="CcmH/CycL/Ccl2/NrfF_N"/>
</dbReference>
<evidence type="ECO:0000256" key="6">
    <source>
        <dbReference type="ARBA" id="ARBA00023004"/>
    </source>
</evidence>
<proteinExistence type="inferred from homology"/>
<comment type="similarity">
    <text evidence="1 7">Belongs to the CcmH/CycL/Ccl2/NrfF family.</text>
</comment>
<keyword evidence="6 7" id="KW-0408">Iron</keyword>
<dbReference type="Proteomes" id="UP001560685">
    <property type="component" value="Unassembled WGS sequence"/>
</dbReference>
<name>A0ABV3Z640_9PROT</name>
<dbReference type="EMBL" id="JBEHZE010000001">
    <property type="protein sequence ID" value="MEX6634275.1"/>
    <property type="molecule type" value="Genomic_DNA"/>
</dbReference>
<keyword evidence="5" id="KW-0201">Cytochrome c-type biogenesis</keyword>
<evidence type="ECO:0000256" key="4">
    <source>
        <dbReference type="ARBA" id="ARBA00022729"/>
    </source>
</evidence>
<keyword evidence="10" id="KW-1185">Reference proteome</keyword>
<feature type="domain" description="CcmH/CycL/Ccl2/NrfF N-terminal" evidence="8">
    <location>
        <begin position="9"/>
        <end position="147"/>
    </location>
</feature>
<evidence type="ECO:0000256" key="7">
    <source>
        <dbReference type="RuleBase" id="RU364112"/>
    </source>
</evidence>
<evidence type="ECO:0000256" key="5">
    <source>
        <dbReference type="ARBA" id="ARBA00022748"/>
    </source>
</evidence>
<organism evidence="9 10">
    <name type="scientific">Hyphococcus lacteus</name>
    <dbReference type="NCBI Taxonomy" id="3143536"/>
    <lineage>
        <taxon>Bacteria</taxon>
        <taxon>Pseudomonadati</taxon>
        <taxon>Pseudomonadota</taxon>
        <taxon>Alphaproteobacteria</taxon>
        <taxon>Parvularculales</taxon>
        <taxon>Parvularculaceae</taxon>
        <taxon>Hyphococcus</taxon>
    </lineage>
</organism>
<evidence type="ECO:0000256" key="1">
    <source>
        <dbReference type="ARBA" id="ARBA00010342"/>
    </source>
</evidence>
<keyword evidence="4 7" id="KW-0732">Signal</keyword>
<evidence type="ECO:0000313" key="9">
    <source>
        <dbReference type="EMBL" id="MEX6634275.1"/>
    </source>
</evidence>
<keyword evidence="7" id="KW-1133">Transmembrane helix</keyword>
<dbReference type="CDD" id="cd16378">
    <property type="entry name" value="CcmH_N"/>
    <property type="match status" value="1"/>
</dbReference>
<comment type="function">
    <text evidence="7">Possible subunit of a heme lyase.</text>
</comment>
<reference evidence="9 10" key="1">
    <citation type="submission" date="2024-05" db="EMBL/GenBank/DDBJ databases">
        <title>Three bacterial strains, DH-69, EH-24, and ECK-19 isolated from coastal sediments.</title>
        <authorList>
            <person name="Ye Y.-Q."/>
            <person name="Du Z.-J."/>
        </authorList>
    </citation>
    <scope>NUCLEOTIDE SEQUENCE [LARGE SCALE GENOMIC DNA]</scope>
    <source>
        <strain evidence="9 10">ECK-19</strain>
    </source>
</reference>
<gene>
    <name evidence="9" type="ORF">ABFZ84_12035</name>
</gene>
<protein>
    <recommendedName>
        <fullName evidence="7">Cytochrome c-type biogenesis protein</fullName>
    </recommendedName>
</protein>
<feature type="transmembrane region" description="Helical" evidence="7">
    <location>
        <begin position="104"/>
        <end position="125"/>
    </location>
</feature>
<comment type="caution">
    <text evidence="9">The sequence shown here is derived from an EMBL/GenBank/DDBJ whole genome shotgun (WGS) entry which is preliminary data.</text>
</comment>
<keyword evidence="7" id="KW-0812">Transmembrane</keyword>
<dbReference type="PANTHER" id="PTHR47870">
    <property type="entry name" value="CYTOCHROME C-TYPE BIOGENESIS PROTEIN CCMH"/>
    <property type="match status" value="1"/>
</dbReference>
<dbReference type="InterPro" id="IPR051263">
    <property type="entry name" value="C-type_cytochrome_biogenesis"/>
</dbReference>
<keyword evidence="2 7" id="KW-0349">Heme</keyword>
<evidence type="ECO:0000259" key="8">
    <source>
        <dbReference type="Pfam" id="PF03918"/>
    </source>
</evidence>
<evidence type="ECO:0000256" key="3">
    <source>
        <dbReference type="ARBA" id="ARBA00022723"/>
    </source>
</evidence>
<dbReference type="Pfam" id="PF03918">
    <property type="entry name" value="CcmH"/>
    <property type="match status" value="1"/>
</dbReference>
<evidence type="ECO:0000256" key="2">
    <source>
        <dbReference type="ARBA" id="ARBA00022617"/>
    </source>
</evidence>
<sequence>MMKVLLGFVCFLMFATGSIAAEPDEILDDPVLEERAKSIDAQLRCVVCQSQSIAESNAPLAKDLRILVRERISIGESDEAVIDYIVERYGNYVLLKPPVQGNTIFLWVFPALALVLGAIGTVFYLRGITPVTTASLSDEDEAELERIISERG</sequence>
<keyword evidence="3 7" id="KW-0479">Metal-binding</keyword>
<keyword evidence="7" id="KW-0472">Membrane</keyword>